<keyword evidence="1" id="KW-0472">Membrane</keyword>
<feature type="transmembrane region" description="Helical" evidence="1">
    <location>
        <begin position="198"/>
        <end position="219"/>
    </location>
</feature>
<feature type="transmembrane region" description="Helical" evidence="1">
    <location>
        <begin position="166"/>
        <end position="186"/>
    </location>
</feature>
<organism evidence="2 3">
    <name type="scientific">Paralvinella palmiformis</name>
    <dbReference type="NCBI Taxonomy" id="53620"/>
    <lineage>
        <taxon>Eukaryota</taxon>
        <taxon>Metazoa</taxon>
        <taxon>Spiralia</taxon>
        <taxon>Lophotrochozoa</taxon>
        <taxon>Annelida</taxon>
        <taxon>Polychaeta</taxon>
        <taxon>Sedentaria</taxon>
        <taxon>Canalipalpata</taxon>
        <taxon>Terebellida</taxon>
        <taxon>Terebelliformia</taxon>
        <taxon>Alvinellidae</taxon>
        <taxon>Paralvinella</taxon>
    </lineage>
</organism>
<gene>
    <name evidence="2" type="ORF">LSH36_1059g00014</name>
</gene>
<keyword evidence="1" id="KW-1133">Transmembrane helix</keyword>
<proteinExistence type="predicted"/>
<evidence type="ECO:0000256" key="1">
    <source>
        <dbReference type="SAM" id="Phobius"/>
    </source>
</evidence>
<comment type="caution">
    <text evidence="2">The sequence shown here is derived from an EMBL/GenBank/DDBJ whole genome shotgun (WGS) entry which is preliminary data.</text>
</comment>
<evidence type="ECO:0008006" key="4">
    <source>
        <dbReference type="Google" id="ProtNLM"/>
    </source>
</evidence>
<evidence type="ECO:0000313" key="3">
    <source>
        <dbReference type="Proteomes" id="UP001208570"/>
    </source>
</evidence>
<dbReference type="Proteomes" id="UP001208570">
    <property type="component" value="Unassembled WGS sequence"/>
</dbReference>
<sequence length="261" mass="28250">MGSLHRTPSPPEVAQHGAEVSALMAITSRQSKITGRSIEKPLSVRLSPARVHSTDWSEALRDTDNELSTAVLHLRTHCPSPFTVPPPVMDSQGAGDKMGELQSGLSTKTGQAADLVNDGMNKVGSKMGFGGSQKYGPPTIPKTPSPTINNTLKSKCNKTFDNPIKYAIAWSVCLIYSTVVYIYKLLNKDETKPSYKMWLISCGVTCVLSIIVAFVLYFITHAATFILHVLLFYACIVVALLGIGLSASGMLFFDKEGSKTH</sequence>
<evidence type="ECO:0000313" key="2">
    <source>
        <dbReference type="EMBL" id="KAK2141659.1"/>
    </source>
</evidence>
<feature type="transmembrane region" description="Helical" evidence="1">
    <location>
        <begin position="225"/>
        <end position="253"/>
    </location>
</feature>
<keyword evidence="1" id="KW-0812">Transmembrane</keyword>
<dbReference type="EMBL" id="JAODUP010001059">
    <property type="protein sequence ID" value="KAK2141659.1"/>
    <property type="molecule type" value="Genomic_DNA"/>
</dbReference>
<accession>A0AAD9IVH7</accession>
<protein>
    <recommendedName>
        <fullName evidence="4">Transmembrane protein</fullName>
    </recommendedName>
</protein>
<name>A0AAD9IVH7_9ANNE</name>
<dbReference type="AlphaFoldDB" id="A0AAD9IVH7"/>
<reference evidence="2" key="1">
    <citation type="journal article" date="2023" name="Mol. Biol. Evol.">
        <title>Third-Generation Sequencing Reveals the Adaptive Role of the Epigenome in Three Deep-Sea Polychaetes.</title>
        <authorList>
            <person name="Perez M."/>
            <person name="Aroh O."/>
            <person name="Sun Y."/>
            <person name="Lan Y."/>
            <person name="Juniper S.K."/>
            <person name="Young C.R."/>
            <person name="Angers B."/>
            <person name="Qian P.Y."/>
        </authorList>
    </citation>
    <scope>NUCLEOTIDE SEQUENCE</scope>
    <source>
        <strain evidence="2">P08H-3</strain>
    </source>
</reference>
<keyword evidence="3" id="KW-1185">Reference proteome</keyword>